<dbReference type="AlphaFoldDB" id="A0AB34JJ14"/>
<dbReference type="SUPFAM" id="SSF50891">
    <property type="entry name" value="Cyclophilin-like"/>
    <property type="match status" value="1"/>
</dbReference>
<dbReference type="Pfam" id="PF21329">
    <property type="entry name" value="CYP38_PsbQ-like"/>
    <property type="match status" value="1"/>
</dbReference>
<dbReference type="Pfam" id="PF00160">
    <property type="entry name" value="Pro_isomerase"/>
    <property type="match status" value="1"/>
</dbReference>
<evidence type="ECO:0000259" key="5">
    <source>
        <dbReference type="PROSITE" id="PS50072"/>
    </source>
</evidence>
<dbReference type="InterPro" id="IPR048563">
    <property type="entry name" value="CYP38_PsbQ-like"/>
</dbReference>
<dbReference type="InterPro" id="IPR029000">
    <property type="entry name" value="Cyclophilin-like_dom_sf"/>
</dbReference>
<evidence type="ECO:0000256" key="4">
    <source>
        <dbReference type="ARBA" id="ARBA00023235"/>
    </source>
</evidence>
<comment type="caution">
    <text evidence="6">The sequence shown here is derived from an EMBL/GenBank/DDBJ whole genome shotgun (WGS) entry which is preliminary data.</text>
</comment>
<accession>A0AB34JJ14</accession>
<sequence>MRLLQTARAPHPVMTLNGDAAVRSAAASALAAILLFSPLPPSPITPVGMAHARELASGSGSRVNKDPNSLLRLGLPGQPKQIRDLQAALEESQDNLQRLLFSNSKGALQKAKGALKSTDPITKAVPSSDSAEASTLLATIKTDVDAVLTSIAANDASAAIAANEDSLKQACCGAWPGDFPCAHSYRVPVNPQLSRLEEIIATKYPTPKPPAEFAGLPYLKGRADIEFVLKRPGEKFDVDGKLYDTLNIKARVDGYTAPITAGNFVDLVQKGFYNGMHIQRSDGFVVQTGDPSQEGDKKAGAPNGFVPSGGSAVRKIPLEVFVSGDKAPIYGATFDDDGRGGYASQLPFNAYGALGMAREEYDPDSASSQWFWLLFDSDLTPAGKNLLDGRYACFGYTIEGNRLLSDVKEGDVIVSAKVVKGLDLLDTV</sequence>
<dbReference type="EC" id="5.2.1.8" evidence="1"/>
<dbReference type="Gene3D" id="1.20.120.290">
    <property type="entry name" value="Oxygen-evolving enhancer protein 3 (PsbQ), four-helix up-down bundle"/>
    <property type="match status" value="1"/>
</dbReference>
<dbReference type="EMBL" id="JBGBPQ010000007">
    <property type="protein sequence ID" value="KAL1521381.1"/>
    <property type="molecule type" value="Genomic_DNA"/>
</dbReference>
<evidence type="ECO:0000313" key="6">
    <source>
        <dbReference type="EMBL" id="KAL1521381.1"/>
    </source>
</evidence>
<keyword evidence="4" id="KW-0413">Isomerase</keyword>
<evidence type="ECO:0000313" key="7">
    <source>
        <dbReference type="Proteomes" id="UP001515480"/>
    </source>
</evidence>
<evidence type="ECO:0000256" key="1">
    <source>
        <dbReference type="ARBA" id="ARBA00013194"/>
    </source>
</evidence>
<keyword evidence="7" id="KW-1185">Reference proteome</keyword>
<keyword evidence="3" id="KW-0697">Rotamase</keyword>
<reference evidence="6 7" key="1">
    <citation type="journal article" date="2024" name="Science">
        <title>Giant polyketide synthase enzymes in the biosynthesis of giant marine polyether toxins.</title>
        <authorList>
            <person name="Fallon T.R."/>
            <person name="Shende V.V."/>
            <person name="Wierzbicki I.H."/>
            <person name="Pendleton A.L."/>
            <person name="Watervoot N.F."/>
            <person name="Auber R.P."/>
            <person name="Gonzalez D.J."/>
            <person name="Wisecaver J.H."/>
            <person name="Moore B.S."/>
        </authorList>
    </citation>
    <scope>NUCLEOTIDE SEQUENCE [LARGE SCALE GENOMIC DNA]</scope>
    <source>
        <strain evidence="6 7">12B1</strain>
    </source>
</reference>
<dbReference type="CDD" id="cd01924">
    <property type="entry name" value="cyclophilin_TLP40_like"/>
    <property type="match status" value="1"/>
</dbReference>
<dbReference type="PANTHER" id="PTHR43246">
    <property type="entry name" value="PEPTIDYL-PROLYL CIS-TRANS ISOMERASE CYP38, CHLOROPLASTIC"/>
    <property type="match status" value="1"/>
</dbReference>
<dbReference type="PROSITE" id="PS50072">
    <property type="entry name" value="CSA_PPIASE_2"/>
    <property type="match status" value="1"/>
</dbReference>
<dbReference type="InterPro" id="IPR044665">
    <property type="entry name" value="E_coli_cyclophilin_A-like"/>
</dbReference>
<feature type="domain" description="PPIase cyclophilin-type" evidence="5">
    <location>
        <begin position="235"/>
        <end position="428"/>
    </location>
</feature>
<protein>
    <recommendedName>
        <fullName evidence="1">peptidylprolyl isomerase</fullName>
        <ecNumber evidence="1">5.2.1.8</ecNumber>
    </recommendedName>
</protein>
<dbReference type="Gene3D" id="2.40.100.10">
    <property type="entry name" value="Cyclophilin-like"/>
    <property type="match status" value="1"/>
</dbReference>
<proteinExistence type="predicted"/>
<name>A0AB34JJ14_PRYPA</name>
<keyword evidence="2" id="KW-0793">Thylakoid</keyword>
<dbReference type="InterPro" id="IPR023222">
    <property type="entry name" value="PsbQ-like_dom_sf"/>
</dbReference>
<dbReference type="InterPro" id="IPR002130">
    <property type="entry name" value="Cyclophilin-type_PPIase_dom"/>
</dbReference>
<evidence type="ECO:0000256" key="2">
    <source>
        <dbReference type="ARBA" id="ARBA00023078"/>
    </source>
</evidence>
<organism evidence="6 7">
    <name type="scientific">Prymnesium parvum</name>
    <name type="common">Toxic golden alga</name>
    <dbReference type="NCBI Taxonomy" id="97485"/>
    <lineage>
        <taxon>Eukaryota</taxon>
        <taxon>Haptista</taxon>
        <taxon>Haptophyta</taxon>
        <taxon>Prymnesiophyceae</taxon>
        <taxon>Prymnesiales</taxon>
        <taxon>Prymnesiaceae</taxon>
        <taxon>Prymnesium</taxon>
    </lineage>
</organism>
<dbReference type="Proteomes" id="UP001515480">
    <property type="component" value="Unassembled WGS sequence"/>
</dbReference>
<dbReference type="GO" id="GO:0003755">
    <property type="term" value="F:peptidyl-prolyl cis-trans isomerase activity"/>
    <property type="evidence" value="ECO:0007669"/>
    <property type="project" value="UniProtKB-KW"/>
</dbReference>
<gene>
    <name evidence="6" type="ORF">AB1Y20_021047</name>
</gene>
<evidence type="ECO:0000256" key="3">
    <source>
        <dbReference type="ARBA" id="ARBA00023110"/>
    </source>
</evidence>